<gene>
    <name evidence="9" type="primary">hutG_2</name>
    <name evidence="5" type="synonym">hutG</name>
    <name evidence="9" type="ORF">AQUSIP_25770</name>
</gene>
<feature type="binding site" evidence="5">
    <location>
        <position position="157"/>
    </location>
    <ligand>
        <name>Mn(2+)</name>
        <dbReference type="ChEBI" id="CHEBI:29035"/>
        <label>2</label>
    </ligand>
</feature>
<evidence type="ECO:0000256" key="8">
    <source>
        <dbReference type="PROSITE-ProRule" id="PRU00742"/>
    </source>
</evidence>
<dbReference type="PANTHER" id="PTHR11358">
    <property type="entry name" value="ARGINASE/AGMATINASE"/>
    <property type="match status" value="1"/>
</dbReference>
<feature type="binding site" evidence="5 7">
    <location>
        <position position="132"/>
    </location>
    <ligand>
        <name>Mn(2+)</name>
        <dbReference type="ChEBI" id="CHEBI:29035"/>
        <label>1</label>
    </ligand>
</feature>
<dbReference type="PANTHER" id="PTHR11358:SF35">
    <property type="entry name" value="FORMIMIDOYLGLUTAMASE"/>
    <property type="match status" value="1"/>
</dbReference>
<sequence>MTWAGRYISPSKALWQGRPDIPDGSCFFQVMQLIDIQKDAPAQAQPALAIIGFCCDEGIRRNHGRLGAAEGPAAIREALAKMPMQRQDILCYDAGDIVCSDNNLEAAQNALGEAVHFLLRHGITPIVIGGGHELAWGHFQGIEKKYPAENLGIINFDAHFDMRPLLTNNQGSSGTPFLQIAEAHERANRRFDYNCIGIQNTGNIRQLFTTAKKYETQIVYADDIHQGDMNKYFSLVNHVIYYNQIIYLSLCLDVFAVPYAPGVSAPQTFGLTPWQIVPALRKLAESGKVISYDIAELSPKYDIDARTAKLAASMIYEIVHHHKI</sequence>
<evidence type="ECO:0000256" key="1">
    <source>
        <dbReference type="ARBA" id="ARBA00022723"/>
    </source>
</evidence>
<dbReference type="EMBL" id="LR699120">
    <property type="protein sequence ID" value="VVC77250.1"/>
    <property type="molecule type" value="Genomic_DNA"/>
</dbReference>
<comment type="function">
    <text evidence="5">Catalyzes the conversion of N-formimidoyl-L-glutamate to L-glutamate and formamide.</text>
</comment>
<dbReference type="Proteomes" id="UP000324194">
    <property type="component" value="Chromosome 2"/>
</dbReference>
<keyword evidence="10" id="KW-1185">Reference proteome</keyword>
<evidence type="ECO:0000256" key="7">
    <source>
        <dbReference type="PIRSR" id="PIRSR036979-1"/>
    </source>
</evidence>
<evidence type="ECO:0000256" key="3">
    <source>
        <dbReference type="ARBA" id="ARBA00022808"/>
    </source>
</evidence>
<feature type="binding site" evidence="5 7">
    <location>
        <position position="161"/>
    </location>
    <ligand>
        <name>Mn(2+)</name>
        <dbReference type="ChEBI" id="CHEBI:29035"/>
        <label>1</label>
    </ligand>
</feature>
<dbReference type="EC" id="3.5.3.8" evidence="5 6"/>
<dbReference type="GO" id="GO:0050415">
    <property type="term" value="F:formimidoylglutamase activity"/>
    <property type="evidence" value="ECO:0007669"/>
    <property type="project" value="UniProtKB-UniRule"/>
</dbReference>
<dbReference type="PRINTS" id="PR00116">
    <property type="entry name" value="ARGINASE"/>
</dbReference>
<dbReference type="CDD" id="cd09988">
    <property type="entry name" value="Formimidoylglutamase"/>
    <property type="match status" value="1"/>
</dbReference>
<feature type="binding site" evidence="5 7">
    <location>
        <position position="251"/>
    </location>
    <ligand>
        <name>Mn(2+)</name>
        <dbReference type="ChEBI" id="CHEBI:29035"/>
        <label>1</label>
    </ligand>
</feature>
<feature type="binding site" evidence="7">
    <location>
        <position position="159"/>
    </location>
    <ligand>
        <name>Mn(2+)</name>
        <dbReference type="ChEBI" id="CHEBI:29035"/>
        <label>1</label>
    </ligand>
</feature>
<evidence type="ECO:0000313" key="10">
    <source>
        <dbReference type="Proteomes" id="UP000324194"/>
    </source>
</evidence>
<dbReference type="PIRSF" id="PIRSF036979">
    <property type="entry name" value="Arginase"/>
    <property type="match status" value="1"/>
</dbReference>
<dbReference type="GO" id="GO:0033389">
    <property type="term" value="P:putrescine biosynthetic process from arginine, via agmatine"/>
    <property type="evidence" value="ECO:0007669"/>
    <property type="project" value="TreeGrafter"/>
</dbReference>
<dbReference type="Gene3D" id="3.40.800.10">
    <property type="entry name" value="Ureohydrolase domain"/>
    <property type="match status" value="1"/>
</dbReference>
<proteinExistence type="inferred from homology"/>
<dbReference type="GO" id="GO:0008783">
    <property type="term" value="F:agmatinase activity"/>
    <property type="evidence" value="ECO:0007669"/>
    <property type="project" value="TreeGrafter"/>
</dbReference>
<keyword evidence="2 5" id="KW-0378">Hydrolase</keyword>
<dbReference type="PROSITE" id="PS51409">
    <property type="entry name" value="ARGINASE_2"/>
    <property type="match status" value="1"/>
</dbReference>
<dbReference type="Pfam" id="PF00491">
    <property type="entry name" value="Arginase"/>
    <property type="match status" value="1"/>
</dbReference>
<evidence type="ECO:0000256" key="5">
    <source>
        <dbReference type="HAMAP-Rule" id="MF_00737"/>
    </source>
</evidence>
<comment type="cofactor">
    <cofactor evidence="5 7">
        <name>Mn(2+)</name>
        <dbReference type="ChEBI" id="CHEBI:29035"/>
    </cofactor>
    <text evidence="5 7">Binds 2 manganese ions per subunit.</text>
</comment>
<feature type="binding site" evidence="5">
    <location>
        <position position="253"/>
    </location>
    <ligand>
        <name>Mn(2+)</name>
        <dbReference type="ChEBI" id="CHEBI:29035"/>
        <label>2</label>
    </ligand>
</feature>
<dbReference type="SUPFAM" id="SSF52768">
    <property type="entry name" value="Arginase/deacetylase"/>
    <property type="match status" value="1"/>
</dbReference>
<reference evidence="9 10" key="1">
    <citation type="submission" date="2019-08" db="EMBL/GenBank/DDBJ databases">
        <authorList>
            <person name="Guy L."/>
        </authorList>
    </citation>
    <scope>NUCLEOTIDE SEQUENCE [LARGE SCALE GENOMIC DNA]</scope>
    <source>
        <strain evidence="9 10">SGT-108</strain>
    </source>
</reference>
<organism evidence="9 10">
    <name type="scientific">Aquicella siphonis</name>
    <dbReference type="NCBI Taxonomy" id="254247"/>
    <lineage>
        <taxon>Bacteria</taxon>
        <taxon>Pseudomonadati</taxon>
        <taxon>Pseudomonadota</taxon>
        <taxon>Gammaproteobacteria</taxon>
        <taxon>Legionellales</taxon>
        <taxon>Coxiellaceae</taxon>
        <taxon>Aquicella</taxon>
    </lineage>
</organism>
<dbReference type="HAMAP" id="MF_00737">
    <property type="entry name" value="Formimidoylglutam"/>
    <property type="match status" value="1"/>
</dbReference>
<protein>
    <recommendedName>
        <fullName evidence="5 6">Formimidoylglutamase</fullName>
        <ecNumber evidence="5 6">3.5.3.8</ecNumber>
    </recommendedName>
    <alternativeName>
        <fullName evidence="5">Formiminoglutamase</fullName>
    </alternativeName>
    <alternativeName>
        <fullName evidence="5">Formiminoglutamate hydrolase</fullName>
    </alternativeName>
</protein>
<evidence type="ECO:0000313" key="9">
    <source>
        <dbReference type="EMBL" id="VVC77250.1"/>
    </source>
</evidence>
<name>A0A5E4PJN4_9COXI</name>
<dbReference type="InterPro" id="IPR006035">
    <property type="entry name" value="Ureohydrolase"/>
</dbReference>
<dbReference type="GO" id="GO:0019556">
    <property type="term" value="P:L-histidine catabolic process to glutamate and formamide"/>
    <property type="evidence" value="ECO:0007669"/>
    <property type="project" value="UniProtKB-UniRule"/>
</dbReference>
<comment type="catalytic activity">
    <reaction evidence="5">
        <text>N-formimidoyl-L-glutamate + H2O = formamide + L-glutamate</text>
        <dbReference type="Rhea" id="RHEA:22492"/>
        <dbReference type="ChEBI" id="CHEBI:15377"/>
        <dbReference type="ChEBI" id="CHEBI:16397"/>
        <dbReference type="ChEBI" id="CHEBI:29985"/>
        <dbReference type="ChEBI" id="CHEBI:58928"/>
        <dbReference type="EC" id="3.5.3.8"/>
    </reaction>
</comment>
<keyword evidence="3 5" id="KW-0369">Histidine metabolism</keyword>
<feature type="binding site" evidence="7">
    <location>
        <position position="253"/>
    </location>
    <ligand>
        <name>Mn(2+)</name>
        <dbReference type="ChEBI" id="CHEBI:29035"/>
        <label>1</label>
    </ligand>
</feature>
<evidence type="ECO:0000256" key="2">
    <source>
        <dbReference type="ARBA" id="ARBA00022801"/>
    </source>
</evidence>
<evidence type="ECO:0000256" key="4">
    <source>
        <dbReference type="ARBA" id="ARBA00023211"/>
    </source>
</evidence>
<dbReference type="KEGG" id="asip:AQUSIP_25770"/>
<dbReference type="UniPathway" id="UPA00379">
    <property type="reaction ID" value="UER00552"/>
</dbReference>
<comment type="similarity">
    <text evidence="5 8">Belongs to the arginase family.</text>
</comment>
<dbReference type="AlphaFoldDB" id="A0A5E4PJN4"/>
<dbReference type="GO" id="GO:0019557">
    <property type="term" value="P:L-histidine catabolic process to glutamate and formate"/>
    <property type="evidence" value="ECO:0007669"/>
    <property type="project" value="UniProtKB-UniPathway"/>
</dbReference>
<keyword evidence="4 5" id="KW-0464">Manganese</keyword>
<dbReference type="OrthoDB" id="9789727at2"/>
<dbReference type="NCBIfam" id="TIGR01227">
    <property type="entry name" value="hutG"/>
    <property type="match status" value="1"/>
</dbReference>
<dbReference type="InterPro" id="IPR023696">
    <property type="entry name" value="Ureohydrolase_dom_sf"/>
</dbReference>
<feature type="binding site" evidence="5 7">
    <location>
        <position position="157"/>
    </location>
    <ligand>
        <name>Mn(2+)</name>
        <dbReference type="ChEBI" id="CHEBI:29035"/>
        <label>1</label>
    </ligand>
</feature>
<dbReference type="InterPro" id="IPR005923">
    <property type="entry name" value="HutG"/>
</dbReference>
<feature type="binding site" evidence="5">
    <location>
        <position position="159"/>
    </location>
    <ligand>
        <name>Mn(2+)</name>
        <dbReference type="ChEBI" id="CHEBI:29035"/>
        <label>2</label>
    </ligand>
</feature>
<comment type="pathway">
    <text evidence="5">Amino-acid degradation; L-histidine degradation into L-glutamate; L-glutamate from N-formimidoyl-L-glutamate (hydrolase route): step 1/1.</text>
</comment>
<dbReference type="RefSeq" id="WP_148340672.1">
    <property type="nucleotide sequence ID" value="NZ_LR699120.1"/>
</dbReference>
<dbReference type="GO" id="GO:0030145">
    <property type="term" value="F:manganese ion binding"/>
    <property type="evidence" value="ECO:0007669"/>
    <property type="project" value="UniProtKB-UniRule"/>
</dbReference>
<evidence type="ECO:0000256" key="6">
    <source>
        <dbReference type="NCBIfam" id="TIGR01227"/>
    </source>
</evidence>
<accession>A0A5E4PJN4</accession>
<feature type="binding site" evidence="5">
    <location>
        <position position="251"/>
    </location>
    <ligand>
        <name>Mn(2+)</name>
        <dbReference type="ChEBI" id="CHEBI:29035"/>
        <label>2</label>
    </ligand>
</feature>
<keyword evidence="1 5" id="KW-0479">Metal-binding</keyword>